<reference evidence="1 2" key="1">
    <citation type="submission" date="2019-04" db="EMBL/GenBank/DDBJ databases">
        <title>A reverse ecology approach based on a biological definition of microbial populations.</title>
        <authorList>
            <person name="Arevalo P."/>
            <person name="Vaninsberghe D."/>
            <person name="Elsherbini J."/>
            <person name="Gore J."/>
            <person name="Polz M."/>
        </authorList>
    </citation>
    <scope>NUCLEOTIDE SEQUENCE [LARGE SCALE GENOMIC DNA]</scope>
    <source>
        <strain evidence="1 2">10N.261.46.F4</strain>
    </source>
</reference>
<comment type="caution">
    <text evidence="1">The sequence shown here is derived from an EMBL/GenBank/DDBJ whole genome shotgun (WGS) entry which is preliminary data.</text>
</comment>
<accession>A0A4U1Z6X5</accession>
<organism evidence="1 2">
    <name type="scientific">Vibrio kanaloae</name>
    <dbReference type="NCBI Taxonomy" id="170673"/>
    <lineage>
        <taxon>Bacteria</taxon>
        <taxon>Pseudomonadati</taxon>
        <taxon>Pseudomonadota</taxon>
        <taxon>Gammaproteobacteria</taxon>
        <taxon>Vibrionales</taxon>
        <taxon>Vibrionaceae</taxon>
        <taxon>Vibrio</taxon>
    </lineage>
</organism>
<dbReference type="RefSeq" id="WP_136980690.1">
    <property type="nucleotide sequence ID" value="NZ_SYUV01000049.1"/>
</dbReference>
<protein>
    <submittedName>
        <fullName evidence="1">DUF4917 family protein</fullName>
    </submittedName>
</protein>
<proteinExistence type="predicted"/>
<sequence>MIDVYQWDEIKADYSGGAIILGNGSSMAISSQFGYGSLFDEAKRKGFISTSVQEVFNKFDVTDFELVLRRLWQAKQVNDALGIEHGLVEESYQQVRSALIGTIRATHVAYEDAEPHLEHIYTFLKQFKTVVSLNYDLIIYWSAMYGNRELGSWFKDCFTPYYFSDDWEGLRDPYRADGSTLFFYPHGNLVLHRKGFSEAKKIVSRESSNLLDSILTQWEERDLAPVFVCEGTKELKENSIASCDYLEKIYYEVMPNLESTLVIYGWGLWEQDEHLLKQISKAKPAKVAVSVYQNDQTYMGRVHKQLVDIGVSDVVFFDSESSGVWNQPSSEYLEKKKVEDEAIQETVQRLFKG</sequence>
<dbReference type="Proteomes" id="UP000307574">
    <property type="component" value="Unassembled WGS sequence"/>
</dbReference>
<dbReference type="EMBL" id="SYUV01000049">
    <property type="protein sequence ID" value="TKF30125.1"/>
    <property type="molecule type" value="Genomic_DNA"/>
</dbReference>
<dbReference type="Pfam" id="PF16263">
    <property type="entry name" value="DUF4917"/>
    <property type="match status" value="1"/>
</dbReference>
<dbReference type="AlphaFoldDB" id="A0A4U1Z6X5"/>
<name>A0A4U1Z6X5_9VIBR</name>
<dbReference type="InterPro" id="IPR032581">
    <property type="entry name" value="DUF4917"/>
</dbReference>
<evidence type="ECO:0000313" key="2">
    <source>
        <dbReference type="Proteomes" id="UP000307574"/>
    </source>
</evidence>
<evidence type="ECO:0000313" key="1">
    <source>
        <dbReference type="EMBL" id="TKF30125.1"/>
    </source>
</evidence>
<gene>
    <name evidence="1" type="ORF">FCV50_14640</name>
</gene>